<comment type="subcellular location">
    <subcellularLocation>
        <location evidence="1">Cell envelope</location>
    </subcellularLocation>
</comment>
<accession>A0A857J8T4</accession>
<dbReference type="CDD" id="cd01004">
    <property type="entry name" value="PBP2_MidA_like"/>
    <property type="match status" value="1"/>
</dbReference>
<gene>
    <name evidence="7" type="ORF">GT347_16630</name>
</gene>
<reference evidence="7 8" key="1">
    <citation type="submission" date="2020-01" db="EMBL/GenBank/DDBJ databases">
        <title>Genome sequencing of strain KACC 21265.</title>
        <authorList>
            <person name="Heo J."/>
            <person name="Kim S.-J."/>
            <person name="Kim J.-S."/>
            <person name="Hong S.-B."/>
            <person name="Kwon S.-W."/>
        </authorList>
    </citation>
    <scope>NUCLEOTIDE SEQUENCE [LARGE SCALE GENOMIC DNA]</scope>
    <source>
        <strain evidence="7 8">KACC 21265</strain>
    </source>
</reference>
<dbReference type="KEGG" id="xyk:GT347_16630"/>
<dbReference type="SUPFAM" id="SSF53850">
    <property type="entry name" value="Periplasmic binding protein-like II"/>
    <property type="match status" value="1"/>
</dbReference>
<feature type="chain" id="PRO_5032729673" evidence="5">
    <location>
        <begin position="24"/>
        <end position="273"/>
    </location>
</feature>
<name>A0A857J8T4_9BURK</name>
<dbReference type="InterPro" id="IPR001638">
    <property type="entry name" value="Solute-binding_3/MltF_N"/>
</dbReference>
<dbReference type="GO" id="GO:0030313">
    <property type="term" value="C:cell envelope"/>
    <property type="evidence" value="ECO:0007669"/>
    <property type="project" value="UniProtKB-SubCell"/>
</dbReference>
<evidence type="ECO:0000313" key="8">
    <source>
        <dbReference type="Proteomes" id="UP000464787"/>
    </source>
</evidence>
<evidence type="ECO:0000256" key="1">
    <source>
        <dbReference type="ARBA" id="ARBA00004196"/>
    </source>
</evidence>
<dbReference type="SMART" id="SM00062">
    <property type="entry name" value="PBPb"/>
    <property type="match status" value="1"/>
</dbReference>
<dbReference type="EMBL" id="CP047650">
    <property type="protein sequence ID" value="QHI99459.1"/>
    <property type="molecule type" value="Genomic_DNA"/>
</dbReference>
<dbReference type="PROSITE" id="PS51257">
    <property type="entry name" value="PROKAR_LIPOPROTEIN"/>
    <property type="match status" value="1"/>
</dbReference>
<keyword evidence="8" id="KW-1185">Reference proteome</keyword>
<keyword evidence="3 5" id="KW-0732">Signal</keyword>
<evidence type="ECO:0000256" key="3">
    <source>
        <dbReference type="ARBA" id="ARBA00022729"/>
    </source>
</evidence>
<dbReference type="Pfam" id="PF00497">
    <property type="entry name" value="SBP_bac_3"/>
    <property type="match status" value="1"/>
</dbReference>
<dbReference type="AlphaFoldDB" id="A0A857J8T4"/>
<dbReference type="RefSeq" id="WP_160553272.1">
    <property type="nucleotide sequence ID" value="NZ_CP047650.1"/>
</dbReference>
<evidence type="ECO:0000256" key="5">
    <source>
        <dbReference type="SAM" id="SignalP"/>
    </source>
</evidence>
<feature type="domain" description="Solute-binding protein family 3/N-terminal" evidence="6">
    <location>
        <begin position="37"/>
        <end position="266"/>
    </location>
</feature>
<dbReference type="InterPro" id="IPR018313">
    <property type="entry name" value="SBP_3_CS"/>
</dbReference>
<proteinExistence type="inferred from homology"/>
<organism evidence="7 8">
    <name type="scientific">Xylophilus rhododendri</name>
    <dbReference type="NCBI Taxonomy" id="2697032"/>
    <lineage>
        <taxon>Bacteria</taxon>
        <taxon>Pseudomonadati</taxon>
        <taxon>Pseudomonadota</taxon>
        <taxon>Betaproteobacteria</taxon>
        <taxon>Burkholderiales</taxon>
        <taxon>Xylophilus</taxon>
    </lineage>
</organism>
<dbReference type="Gene3D" id="3.40.190.10">
    <property type="entry name" value="Periplasmic binding protein-like II"/>
    <property type="match status" value="2"/>
</dbReference>
<feature type="signal peptide" evidence="5">
    <location>
        <begin position="1"/>
        <end position="23"/>
    </location>
</feature>
<dbReference type="PANTHER" id="PTHR35936">
    <property type="entry name" value="MEMBRANE-BOUND LYTIC MUREIN TRANSGLYCOSYLASE F"/>
    <property type="match status" value="1"/>
</dbReference>
<dbReference type="Proteomes" id="UP000464787">
    <property type="component" value="Chromosome"/>
</dbReference>
<sequence length="273" mass="28892">MTGQPRFCALFVALLATACAAFAAPPPAAEALVEKGHLTYGVAATFAPFEFKDNGQLTGFDIDMIQALGKKLGLEPAPMNMEFKGLIPALQGNRLDIINSAMYINPARAAQVDFVPYLKVGTQVVVVKGNPAKITGRDDSLCGKTIAVTLGGIQESYARADNERCTKAGKAEVKVMTMPTAQDSALTLRQGRADAIFDSTPGNVKLMTEMAGVFESTGAEFEANTQIGIALRKGDTAMRASLEAALKEIVADGTYAKLIAKWKFPASVGLLNN</sequence>
<evidence type="ECO:0000256" key="2">
    <source>
        <dbReference type="ARBA" id="ARBA00010333"/>
    </source>
</evidence>
<evidence type="ECO:0000313" key="7">
    <source>
        <dbReference type="EMBL" id="QHI99459.1"/>
    </source>
</evidence>
<dbReference type="PANTHER" id="PTHR35936:SF17">
    <property type="entry name" value="ARGININE-BINDING EXTRACELLULAR PROTEIN ARTP"/>
    <property type="match status" value="1"/>
</dbReference>
<comment type="similarity">
    <text evidence="2 4">Belongs to the bacterial solute-binding protein 3 family.</text>
</comment>
<protein>
    <submittedName>
        <fullName evidence="7">Transporter substrate-binding domain-containing protein</fullName>
    </submittedName>
</protein>
<evidence type="ECO:0000256" key="4">
    <source>
        <dbReference type="RuleBase" id="RU003744"/>
    </source>
</evidence>
<evidence type="ECO:0000259" key="6">
    <source>
        <dbReference type="SMART" id="SM00062"/>
    </source>
</evidence>
<dbReference type="PROSITE" id="PS01039">
    <property type="entry name" value="SBP_BACTERIAL_3"/>
    <property type="match status" value="1"/>
</dbReference>